<dbReference type="GO" id="GO:0008270">
    <property type="term" value="F:zinc ion binding"/>
    <property type="evidence" value="ECO:0007669"/>
    <property type="project" value="UniProtKB-UniRule"/>
</dbReference>
<comment type="miscellaneous">
    <text evidence="10">The active site is located at the dimer interface.</text>
</comment>
<keyword evidence="6 10" id="KW-0560">Oxidoreductase</keyword>
<dbReference type="GO" id="GO:0005737">
    <property type="term" value="C:cytoplasm"/>
    <property type="evidence" value="ECO:0007669"/>
    <property type="project" value="UniProtKB-SubCell"/>
</dbReference>
<evidence type="ECO:0000256" key="6">
    <source>
        <dbReference type="ARBA" id="ARBA00023002"/>
    </source>
</evidence>
<dbReference type="HAMAP" id="MF_02086">
    <property type="entry name" value="PdxA_Epsilonprot"/>
    <property type="match status" value="1"/>
</dbReference>
<dbReference type="UniPathway" id="UPA00244">
    <property type="reaction ID" value="UER00312"/>
</dbReference>
<feature type="binding site" evidence="10">
    <location>
        <position position="310"/>
    </location>
    <ligand>
        <name>substrate</name>
    </ligand>
</feature>
<dbReference type="GO" id="GO:0050897">
    <property type="term" value="F:cobalt ion binding"/>
    <property type="evidence" value="ECO:0007669"/>
    <property type="project" value="UniProtKB-UniRule"/>
</dbReference>
<evidence type="ECO:0000256" key="1">
    <source>
        <dbReference type="ARBA" id="ARBA00022490"/>
    </source>
</evidence>
<comment type="subunit">
    <text evidence="10">Homodimer.</text>
</comment>
<dbReference type="GO" id="GO:0051287">
    <property type="term" value="F:NAD binding"/>
    <property type="evidence" value="ECO:0007669"/>
    <property type="project" value="InterPro"/>
</dbReference>
<dbReference type="GO" id="GO:0000287">
    <property type="term" value="F:magnesium ion binding"/>
    <property type="evidence" value="ECO:0007669"/>
    <property type="project" value="UniProtKB-UniRule"/>
</dbReference>
<dbReference type="PANTHER" id="PTHR30004:SF6">
    <property type="entry name" value="D-THREONATE 4-PHOSPHATE DEHYDROGENASE"/>
    <property type="match status" value="1"/>
</dbReference>
<dbReference type="PANTHER" id="PTHR30004">
    <property type="entry name" value="4-HYDROXYTHREONINE-4-PHOSPHATE DEHYDROGENASE"/>
    <property type="match status" value="1"/>
</dbReference>
<dbReference type="AlphaFoldDB" id="A0A4U7BMF3"/>
<gene>
    <name evidence="10" type="primary">pdxA</name>
    <name evidence="11" type="ORF">CQA69_01830</name>
</gene>
<organism evidence="11 12">
    <name type="scientific">Campylobacter estrildidarum</name>
    <dbReference type="NCBI Taxonomy" id="2510189"/>
    <lineage>
        <taxon>Bacteria</taxon>
        <taxon>Pseudomonadati</taxon>
        <taxon>Campylobacterota</taxon>
        <taxon>Epsilonproteobacteria</taxon>
        <taxon>Campylobacterales</taxon>
        <taxon>Campylobacteraceae</taxon>
        <taxon>Campylobacter</taxon>
    </lineage>
</organism>
<keyword evidence="7 10" id="KW-0520">NAD</keyword>
<comment type="subcellular location">
    <subcellularLocation>
        <location evidence="10">Cytoplasm</location>
    </subcellularLocation>
</comment>
<evidence type="ECO:0000256" key="9">
    <source>
        <dbReference type="ARBA" id="ARBA00023285"/>
    </source>
</evidence>
<comment type="pathway">
    <text evidence="10">Cofactor biosynthesis; pyridoxine 5'-phosphate biosynthesis; pyridoxine 5'-phosphate from D-erythrose 4-phosphate: step 4/5.</text>
</comment>
<dbReference type="RefSeq" id="WP_137620139.1">
    <property type="nucleotide sequence ID" value="NZ_NXLZ01000002.1"/>
</dbReference>
<keyword evidence="3 10" id="KW-0862">Zinc</keyword>
<keyword evidence="8 10" id="KW-0664">Pyridoxine biosynthesis</keyword>
<protein>
    <recommendedName>
        <fullName evidence="10">4-hydroxythreonine-4-phosphate dehydrogenase</fullName>
        <ecNumber evidence="10">1.1.1.262</ecNumber>
    </recommendedName>
    <alternativeName>
        <fullName evidence="10">4-(phosphohydroxy)-L-threonine dehydrogenase</fullName>
    </alternativeName>
</protein>
<evidence type="ECO:0000256" key="2">
    <source>
        <dbReference type="ARBA" id="ARBA00022723"/>
    </source>
</evidence>
<dbReference type="GO" id="GO:0050570">
    <property type="term" value="F:4-hydroxythreonine-4-phosphate dehydrogenase activity"/>
    <property type="evidence" value="ECO:0007669"/>
    <property type="project" value="UniProtKB-UniRule"/>
</dbReference>
<evidence type="ECO:0000256" key="10">
    <source>
        <dbReference type="HAMAP-Rule" id="MF_02086"/>
    </source>
</evidence>
<dbReference type="InterPro" id="IPR005255">
    <property type="entry name" value="PdxA_fam"/>
</dbReference>
<evidence type="ECO:0000313" key="12">
    <source>
        <dbReference type="Proteomes" id="UP000308838"/>
    </source>
</evidence>
<dbReference type="Gene3D" id="3.40.718.10">
    <property type="entry name" value="Isopropylmalate Dehydrogenase"/>
    <property type="match status" value="1"/>
</dbReference>
<dbReference type="GO" id="GO:0042823">
    <property type="term" value="P:pyridoxal phosphate biosynthetic process"/>
    <property type="evidence" value="ECO:0007669"/>
    <property type="project" value="UniProtKB-UniRule"/>
</dbReference>
<comment type="catalytic activity">
    <reaction evidence="10">
        <text>4-(phosphooxy)-L-threonine + NAD(+) = 3-amino-2-oxopropyl phosphate + CO2 + NADH</text>
        <dbReference type="Rhea" id="RHEA:32275"/>
        <dbReference type="ChEBI" id="CHEBI:16526"/>
        <dbReference type="ChEBI" id="CHEBI:57279"/>
        <dbReference type="ChEBI" id="CHEBI:57540"/>
        <dbReference type="ChEBI" id="CHEBI:57945"/>
        <dbReference type="ChEBI" id="CHEBI:58452"/>
        <dbReference type="EC" id="1.1.1.262"/>
    </reaction>
</comment>
<dbReference type="Pfam" id="PF04166">
    <property type="entry name" value="PdxA"/>
    <property type="match status" value="2"/>
</dbReference>
<comment type="caution">
    <text evidence="11">The sequence shown here is derived from an EMBL/GenBank/DDBJ whole genome shotgun (WGS) entry which is preliminary data.</text>
</comment>
<dbReference type="EC" id="1.1.1.262" evidence="10"/>
<dbReference type="NCBIfam" id="NF003040">
    <property type="entry name" value="PRK03946.1"/>
    <property type="match status" value="1"/>
</dbReference>
<evidence type="ECO:0000256" key="3">
    <source>
        <dbReference type="ARBA" id="ARBA00022833"/>
    </source>
</evidence>
<reference evidence="11 12" key="1">
    <citation type="submission" date="2018-05" db="EMBL/GenBank/DDBJ databases">
        <title>Novel Campyloabacter and Helicobacter Species and Strains.</title>
        <authorList>
            <person name="Mannion A.J."/>
            <person name="Shen Z."/>
            <person name="Fox J.G."/>
        </authorList>
    </citation>
    <scope>NUCLEOTIDE SEQUENCE [LARGE SCALE GENOMIC DNA]</scope>
    <source>
        <strain evidence="12">MIT17-664</strain>
    </source>
</reference>
<dbReference type="GO" id="GO:0008615">
    <property type="term" value="P:pyridoxine biosynthetic process"/>
    <property type="evidence" value="ECO:0007669"/>
    <property type="project" value="UniProtKB-UniRule"/>
</dbReference>
<keyword evidence="5 10" id="KW-0521">NADP</keyword>
<dbReference type="OrthoDB" id="9801783at2"/>
<feature type="binding site" evidence="10">
    <location>
        <position position="302"/>
    </location>
    <ligand>
        <name>a divalent metal cation</name>
        <dbReference type="ChEBI" id="CHEBI:60240"/>
        <note>ligand shared between dimeric partners</note>
    </ligand>
</feature>
<keyword evidence="2 10" id="KW-0479">Metal-binding</keyword>
<comment type="similarity">
    <text evidence="10">Belongs to the PdxA family.</text>
</comment>
<feature type="binding site" evidence="10">
    <location>
        <position position="150"/>
    </location>
    <ligand>
        <name>substrate</name>
    </ligand>
</feature>
<evidence type="ECO:0000313" key="11">
    <source>
        <dbReference type="EMBL" id="TKX31791.1"/>
    </source>
</evidence>
<evidence type="ECO:0000256" key="4">
    <source>
        <dbReference type="ARBA" id="ARBA00022842"/>
    </source>
</evidence>
<feature type="binding site" evidence="10">
    <location>
        <position position="319"/>
    </location>
    <ligand>
        <name>substrate</name>
    </ligand>
</feature>
<dbReference type="InterPro" id="IPR037539">
    <property type="entry name" value="PdxA_epsilonprot"/>
</dbReference>
<keyword evidence="9 10" id="KW-0170">Cobalt</keyword>
<feature type="binding site" evidence="10">
    <location>
        <position position="328"/>
    </location>
    <ligand>
        <name>substrate</name>
    </ligand>
</feature>
<name>A0A4U7BMF3_9BACT</name>
<feature type="binding site" evidence="10">
    <location>
        <position position="149"/>
    </location>
    <ligand>
        <name>substrate</name>
    </ligand>
</feature>
<evidence type="ECO:0000256" key="5">
    <source>
        <dbReference type="ARBA" id="ARBA00022857"/>
    </source>
</evidence>
<accession>A0A4U7BMF3</accession>
<feature type="binding site" evidence="10">
    <location>
        <position position="217"/>
    </location>
    <ligand>
        <name>a divalent metal cation</name>
        <dbReference type="ChEBI" id="CHEBI:60240"/>
        <note>ligand shared between dimeric partners</note>
    </ligand>
</feature>
<keyword evidence="1 10" id="KW-0963">Cytoplasm</keyword>
<feature type="binding site" evidence="10">
    <location>
        <position position="178"/>
    </location>
    <ligand>
        <name>a divalent metal cation</name>
        <dbReference type="ChEBI" id="CHEBI:60240"/>
        <note>ligand shared between dimeric partners</note>
    </ligand>
</feature>
<evidence type="ECO:0000256" key="8">
    <source>
        <dbReference type="ARBA" id="ARBA00023096"/>
    </source>
</evidence>
<comment type="function">
    <text evidence="10">Catalyzes the NAD(P)-dependent oxidation of 4-(phosphooxy)-L-threonine (HTP) into 2-amino-3-oxo-4-(phosphooxy)butyric acid which spontaneously decarboxylates to form 3-amino-2-oxopropyl phosphate (AHAP).</text>
</comment>
<dbReference type="EMBL" id="NXLZ01000002">
    <property type="protein sequence ID" value="TKX31791.1"/>
    <property type="molecule type" value="Genomic_DNA"/>
</dbReference>
<proteinExistence type="inferred from homology"/>
<keyword evidence="4 10" id="KW-0460">Magnesium</keyword>
<keyword evidence="12" id="KW-1185">Reference proteome</keyword>
<sequence length="366" mass="42189">MKTKIAISVGDLNGIGPEILIRSHESLCEICEPYYFIHEKLLYQVLQILNLNISNAHIVYFKDDQDFNFKLIKNQNGLKIHCFSLPLGFKVDENFTINPGIIDDKSGLYSFLSFKAASYFVFKKYAHTLLTLPIHKKAWELAKINYKGHTDALRHFFKKDAIMMLGCNKLFVGLFTEHIPLAKVSKKITFKKLSIFLKNFYEQTHFKKIGILGFNPHAGDYGVIGGKEEEIIIKAISFINAYLQSKKDKKIFHQALKDENLQKELIRNFKEKKIYLPYPLVADTAFTKASLKNCNRLVAMYHDLALAPLKALYFEKSINVSLNLPIIRVSVDHGTAFDKAYKNMKINMQSYLEAAKFSIQHYRKLN</sequence>
<comment type="cofactor">
    <cofactor evidence="10">
        <name>Zn(2+)</name>
        <dbReference type="ChEBI" id="CHEBI:29105"/>
    </cofactor>
    <cofactor evidence="10">
        <name>Mg(2+)</name>
        <dbReference type="ChEBI" id="CHEBI:18420"/>
    </cofactor>
    <cofactor evidence="10">
        <name>Co(2+)</name>
        <dbReference type="ChEBI" id="CHEBI:48828"/>
    </cofactor>
</comment>
<dbReference type="SUPFAM" id="SSF53659">
    <property type="entry name" value="Isocitrate/Isopropylmalate dehydrogenase-like"/>
    <property type="match status" value="1"/>
</dbReference>
<dbReference type="Proteomes" id="UP000308838">
    <property type="component" value="Unassembled WGS sequence"/>
</dbReference>
<evidence type="ECO:0000256" key="7">
    <source>
        <dbReference type="ARBA" id="ARBA00023027"/>
    </source>
</evidence>